<keyword evidence="2" id="KW-1185">Reference proteome</keyword>
<dbReference type="PANTHER" id="PTHR46409:SF1">
    <property type="entry name" value="HTH PSQ-TYPE DOMAIN-CONTAINING PROTEIN"/>
    <property type="match status" value="1"/>
</dbReference>
<evidence type="ECO:0000313" key="1">
    <source>
        <dbReference type="EMBL" id="GBN67746.1"/>
    </source>
</evidence>
<reference evidence="1 2" key="1">
    <citation type="journal article" date="2019" name="Sci. Rep.">
        <title>Orb-weaving spider Araneus ventricosus genome elucidates the spidroin gene catalogue.</title>
        <authorList>
            <person name="Kono N."/>
            <person name="Nakamura H."/>
            <person name="Ohtoshi R."/>
            <person name="Moran D.A.P."/>
            <person name="Shinohara A."/>
            <person name="Yoshida Y."/>
            <person name="Fujiwara M."/>
            <person name="Mori M."/>
            <person name="Tomita M."/>
            <person name="Arakawa K."/>
        </authorList>
    </citation>
    <scope>NUCLEOTIDE SEQUENCE [LARGE SCALE GENOMIC DNA]</scope>
</reference>
<dbReference type="EMBL" id="BGPR01015034">
    <property type="protein sequence ID" value="GBN67746.1"/>
    <property type="molecule type" value="Genomic_DNA"/>
</dbReference>
<sequence>MCHDRWLTRANRILRLYVLMEFLKILVCYQNWLYCKDGARQLFKLIATTRYLHTELKVQVDPVIQKNSYFDHPENLLFAMVTDSEPHIAILKARGIRENEF</sequence>
<accession>A0A4Y2QX07</accession>
<organism evidence="1 2">
    <name type="scientific">Araneus ventricosus</name>
    <name type="common">Orbweaver spider</name>
    <name type="synonym">Epeira ventricosa</name>
    <dbReference type="NCBI Taxonomy" id="182803"/>
    <lineage>
        <taxon>Eukaryota</taxon>
        <taxon>Metazoa</taxon>
        <taxon>Ecdysozoa</taxon>
        <taxon>Arthropoda</taxon>
        <taxon>Chelicerata</taxon>
        <taxon>Arachnida</taxon>
        <taxon>Araneae</taxon>
        <taxon>Araneomorphae</taxon>
        <taxon>Entelegynae</taxon>
        <taxon>Araneoidea</taxon>
        <taxon>Araneidae</taxon>
        <taxon>Araneus</taxon>
    </lineage>
</organism>
<evidence type="ECO:0000313" key="2">
    <source>
        <dbReference type="Proteomes" id="UP000499080"/>
    </source>
</evidence>
<comment type="caution">
    <text evidence="1">The sequence shown here is derived from an EMBL/GenBank/DDBJ whole genome shotgun (WGS) entry which is preliminary data.</text>
</comment>
<dbReference type="OrthoDB" id="8023395at2759"/>
<protein>
    <submittedName>
        <fullName evidence="1">Uncharacterized protein</fullName>
    </submittedName>
</protein>
<dbReference type="Proteomes" id="UP000499080">
    <property type="component" value="Unassembled WGS sequence"/>
</dbReference>
<dbReference type="AlphaFoldDB" id="A0A4Y2QX07"/>
<gene>
    <name evidence="1" type="ORF">AVEN_44667_1</name>
</gene>
<proteinExistence type="predicted"/>
<name>A0A4Y2QX07_ARAVE</name>
<dbReference type="PANTHER" id="PTHR46409">
    <property type="entry name" value="HTH PSQ-TYPE DOMAIN-CONTAINING PROTEIN"/>
    <property type="match status" value="1"/>
</dbReference>